<dbReference type="OrthoDB" id="2962993at2759"/>
<proteinExistence type="predicted"/>
<feature type="transmembrane region" description="Helical" evidence="6">
    <location>
        <begin position="279"/>
        <end position="299"/>
    </location>
</feature>
<dbReference type="GO" id="GO:0016020">
    <property type="term" value="C:membrane"/>
    <property type="evidence" value="ECO:0007669"/>
    <property type="project" value="UniProtKB-SubCell"/>
</dbReference>
<reference evidence="7" key="1">
    <citation type="journal article" date="2020" name="Nat. Commun.">
        <title>Large-scale genome sequencing of mycorrhizal fungi provides insights into the early evolution of symbiotic traits.</title>
        <authorList>
            <person name="Miyauchi S."/>
            <person name="Kiss E."/>
            <person name="Kuo A."/>
            <person name="Drula E."/>
            <person name="Kohler A."/>
            <person name="Sanchez-Garcia M."/>
            <person name="Morin E."/>
            <person name="Andreopoulos B."/>
            <person name="Barry K.W."/>
            <person name="Bonito G."/>
            <person name="Buee M."/>
            <person name="Carver A."/>
            <person name="Chen C."/>
            <person name="Cichocki N."/>
            <person name="Clum A."/>
            <person name="Culley D."/>
            <person name="Crous P.W."/>
            <person name="Fauchery L."/>
            <person name="Girlanda M."/>
            <person name="Hayes R.D."/>
            <person name="Keri Z."/>
            <person name="LaButti K."/>
            <person name="Lipzen A."/>
            <person name="Lombard V."/>
            <person name="Magnuson J."/>
            <person name="Maillard F."/>
            <person name="Murat C."/>
            <person name="Nolan M."/>
            <person name="Ohm R.A."/>
            <person name="Pangilinan J."/>
            <person name="Pereira M.F."/>
            <person name="Perotto S."/>
            <person name="Peter M."/>
            <person name="Pfister S."/>
            <person name="Riley R."/>
            <person name="Sitrit Y."/>
            <person name="Stielow J.B."/>
            <person name="Szollosi G."/>
            <person name="Zifcakova L."/>
            <person name="Stursova M."/>
            <person name="Spatafora J.W."/>
            <person name="Tedersoo L."/>
            <person name="Vaario L.M."/>
            <person name="Yamada A."/>
            <person name="Yan M."/>
            <person name="Wang P."/>
            <person name="Xu J."/>
            <person name="Bruns T."/>
            <person name="Baldrian P."/>
            <person name="Vilgalys R."/>
            <person name="Dunand C."/>
            <person name="Henrissat B."/>
            <person name="Grigoriev I.V."/>
            <person name="Hibbett D."/>
            <person name="Nagy L.G."/>
            <person name="Martin F.M."/>
        </authorList>
    </citation>
    <scope>NUCLEOTIDE SEQUENCE</scope>
    <source>
        <strain evidence="7">UP504</strain>
    </source>
</reference>
<accession>A0A9P6AYH3</accession>
<comment type="subcellular location">
    <subcellularLocation>
        <location evidence="1">Membrane</location>
        <topology evidence="1">Multi-pass membrane protein</topology>
    </subcellularLocation>
</comment>
<keyword evidence="8" id="KW-1185">Reference proteome</keyword>
<protein>
    <submittedName>
        <fullName evidence="7">Uncharacterized protein</fullName>
    </submittedName>
</protein>
<dbReference type="GO" id="GO:0022857">
    <property type="term" value="F:transmembrane transporter activity"/>
    <property type="evidence" value="ECO:0007669"/>
    <property type="project" value="TreeGrafter"/>
</dbReference>
<feature type="transmembrane region" description="Helical" evidence="6">
    <location>
        <begin position="224"/>
        <end position="245"/>
    </location>
</feature>
<keyword evidence="2" id="KW-0813">Transport</keyword>
<evidence type="ECO:0000256" key="6">
    <source>
        <dbReference type="SAM" id="Phobius"/>
    </source>
</evidence>
<keyword evidence="4 6" id="KW-1133">Transmembrane helix</keyword>
<evidence type="ECO:0000256" key="4">
    <source>
        <dbReference type="ARBA" id="ARBA00022989"/>
    </source>
</evidence>
<dbReference type="EMBL" id="MU128965">
    <property type="protein sequence ID" value="KAF9514052.1"/>
    <property type="molecule type" value="Genomic_DNA"/>
</dbReference>
<dbReference type="PANTHER" id="PTHR43791">
    <property type="entry name" value="PERMEASE-RELATED"/>
    <property type="match status" value="1"/>
</dbReference>
<dbReference type="AlphaFoldDB" id="A0A9P6AYH3"/>
<dbReference type="PANTHER" id="PTHR43791:SF19">
    <property type="entry name" value="TRANSPORTER, PUTATIVE (AFU_ORTHOLOGUE AFUA_1G01812)-RELATED"/>
    <property type="match status" value="1"/>
</dbReference>
<name>A0A9P6AYH3_9AGAM</name>
<dbReference type="Proteomes" id="UP000886523">
    <property type="component" value="Unassembled WGS sequence"/>
</dbReference>
<evidence type="ECO:0000256" key="2">
    <source>
        <dbReference type="ARBA" id="ARBA00022448"/>
    </source>
</evidence>
<evidence type="ECO:0000256" key="3">
    <source>
        <dbReference type="ARBA" id="ARBA00022692"/>
    </source>
</evidence>
<evidence type="ECO:0000313" key="7">
    <source>
        <dbReference type="EMBL" id="KAF9514052.1"/>
    </source>
</evidence>
<feature type="transmembrane region" description="Helical" evidence="6">
    <location>
        <begin position="34"/>
        <end position="52"/>
    </location>
</feature>
<evidence type="ECO:0000313" key="8">
    <source>
        <dbReference type="Proteomes" id="UP000886523"/>
    </source>
</evidence>
<evidence type="ECO:0000256" key="1">
    <source>
        <dbReference type="ARBA" id="ARBA00004141"/>
    </source>
</evidence>
<sequence length="358" mass="40188">MDEKNANAFTASEEETLDLLNMVPSQERAPKRKIGFAIIPYCSLLYLLNFLGRVNIDQAVLTGLQKDLHLKENQYDIALTVFFVSPDGRGEQFRRQHDSCSASPKVSLLPFFNCTTGSPRVSRDYFPLTTWYNRNEQNWAISLFFAGTSLAGGCFWRNFGVRYLTHGPCRWEGRLVLDNPEGHQQRTNAPPTCEESWCHRYISVSQPLYSVGLFTPTIIKELGLLQWGIFIIGGMLAVIVGYIILLTNASTGVKYCCNPCIATSITLIGNNYGPVYTRAVAVGFFISVGNCAAGIISSYPSSTVPRNFRERKAQSGKHRNLLAFDLKALAPSNQLRSPREYDRRDRLINTQTLTVLDF</sequence>
<organism evidence="7 8">
    <name type="scientific">Hydnum rufescens UP504</name>
    <dbReference type="NCBI Taxonomy" id="1448309"/>
    <lineage>
        <taxon>Eukaryota</taxon>
        <taxon>Fungi</taxon>
        <taxon>Dikarya</taxon>
        <taxon>Basidiomycota</taxon>
        <taxon>Agaricomycotina</taxon>
        <taxon>Agaricomycetes</taxon>
        <taxon>Cantharellales</taxon>
        <taxon>Hydnaceae</taxon>
        <taxon>Hydnum</taxon>
    </lineage>
</organism>
<evidence type="ECO:0000256" key="5">
    <source>
        <dbReference type="ARBA" id="ARBA00023136"/>
    </source>
</evidence>
<keyword evidence="3 6" id="KW-0812">Transmembrane</keyword>
<feature type="transmembrane region" description="Helical" evidence="6">
    <location>
        <begin position="139"/>
        <end position="156"/>
    </location>
</feature>
<gene>
    <name evidence="7" type="ORF">BS47DRAFT_1454705</name>
</gene>
<comment type="caution">
    <text evidence="7">The sequence shown here is derived from an EMBL/GenBank/DDBJ whole genome shotgun (WGS) entry which is preliminary data.</text>
</comment>
<keyword evidence="5 6" id="KW-0472">Membrane</keyword>